<dbReference type="Proteomes" id="UP001244136">
    <property type="component" value="Chromosome"/>
</dbReference>
<evidence type="ECO:0000259" key="9">
    <source>
        <dbReference type="Pfam" id="PF18916"/>
    </source>
</evidence>
<organism evidence="10 11">
    <name type="scientific">Tessaracoccus lacteus</name>
    <dbReference type="NCBI Taxonomy" id="3041766"/>
    <lineage>
        <taxon>Bacteria</taxon>
        <taxon>Bacillati</taxon>
        <taxon>Actinomycetota</taxon>
        <taxon>Actinomycetes</taxon>
        <taxon>Propionibacteriales</taxon>
        <taxon>Propionibacteriaceae</taxon>
        <taxon>Tessaracoccus</taxon>
    </lineage>
</organism>
<sequence length="136" mass="15366">MLLTTEEVGVDGWQYLILMGACVLITLPLEFVLGARVYRSPRRLALAMAPMLVVFIVWDVVGILRGHWSYSDRFTTGIMLGVMPLEELVFFLVIPLCGLLTYEAVGRVAALIRSTGRLRWRWPDGIVREQEEKADA</sequence>
<evidence type="ECO:0000313" key="10">
    <source>
        <dbReference type="EMBL" id="WGT47685.1"/>
    </source>
</evidence>
<keyword evidence="3 8" id="KW-0812">Transmembrane</keyword>
<keyword evidence="5 8" id="KW-1133">Transmembrane helix</keyword>
<feature type="transmembrane region" description="Helical" evidence="8">
    <location>
        <begin position="88"/>
        <end position="112"/>
    </location>
</feature>
<evidence type="ECO:0000256" key="2">
    <source>
        <dbReference type="ARBA" id="ARBA00004829"/>
    </source>
</evidence>
<evidence type="ECO:0000256" key="5">
    <source>
        <dbReference type="ARBA" id="ARBA00022989"/>
    </source>
</evidence>
<proteinExistence type="predicted"/>
<evidence type="ECO:0000256" key="1">
    <source>
        <dbReference type="ARBA" id="ARBA00004141"/>
    </source>
</evidence>
<keyword evidence="7" id="KW-0413">Isomerase</keyword>
<keyword evidence="6 8" id="KW-0472">Membrane</keyword>
<reference evidence="10 11" key="1">
    <citation type="journal article" date="2008" name="Int. J. Syst. Evol. Microbiol.">
        <title>Tessaracoccus flavescens sp. nov., isolated from marine sediment.</title>
        <authorList>
            <person name="Lee D.W."/>
            <person name="Lee S.D."/>
        </authorList>
    </citation>
    <scope>NUCLEOTIDE SEQUENCE [LARGE SCALE GENOMIC DNA]</scope>
    <source>
        <strain evidence="10 11">T21</strain>
    </source>
</reference>
<name>A0ABY8PYU3_9ACTN</name>
<evidence type="ECO:0000256" key="3">
    <source>
        <dbReference type="ARBA" id="ARBA00022692"/>
    </source>
</evidence>
<keyword evidence="4" id="KW-0125">Carotenoid biosynthesis</keyword>
<gene>
    <name evidence="10" type="ORF">QH948_02605</name>
</gene>
<protein>
    <submittedName>
        <fullName evidence="10">Lycopene cyclase domain-containing protein</fullName>
    </submittedName>
</protein>
<comment type="subcellular location">
    <subcellularLocation>
        <location evidence="1">Membrane</location>
        <topology evidence="1">Multi-pass membrane protein</topology>
    </subcellularLocation>
</comment>
<evidence type="ECO:0000313" key="11">
    <source>
        <dbReference type="Proteomes" id="UP001244136"/>
    </source>
</evidence>
<feature type="transmembrane region" description="Helical" evidence="8">
    <location>
        <begin position="45"/>
        <end position="68"/>
    </location>
</feature>
<keyword evidence="11" id="KW-1185">Reference proteome</keyword>
<dbReference type="RefSeq" id="WP_281145396.1">
    <property type="nucleotide sequence ID" value="NZ_CP123967.1"/>
</dbReference>
<dbReference type="InterPro" id="IPR017825">
    <property type="entry name" value="Lycopene_cyclase_dom"/>
</dbReference>
<feature type="domain" description="Lycopene cyclase" evidence="9">
    <location>
        <begin position="21"/>
        <end position="103"/>
    </location>
</feature>
<evidence type="ECO:0000256" key="7">
    <source>
        <dbReference type="ARBA" id="ARBA00023235"/>
    </source>
</evidence>
<evidence type="ECO:0000256" key="6">
    <source>
        <dbReference type="ARBA" id="ARBA00023136"/>
    </source>
</evidence>
<dbReference type="EMBL" id="CP123967">
    <property type="protein sequence ID" value="WGT47685.1"/>
    <property type="molecule type" value="Genomic_DNA"/>
</dbReference>
<comment type="pathway">
    <text evidence="2">Carotenoid biosynthesis.</text>
</comment>
<dbReference type="Pfam" id="PF18916">
    <property type="entry name" value="Lycopene_cyc"/>
    <property type="match status" value="1"/>
</dbReference>
<evidence type="ECO:0000256" key="4">
    <source>
        <dbReference type="ARBA" id="ARBA00022746"/>
    </source>
</evidence>
<evidence type="ECO:0000256" key="8">
    <source>
        <dbReference type="SAM" id="Phobius"/>
    </source>
</evidence>
<feature type="transmembrane region" description="Helical" evidence="8">
    <location>
        <begin position="12"/>
        <end position="33"/>
    </location>
</feature>
<dbReference type="NCBIfam" id="TIGR03462">
    <property type="entry name" value="CarR_dom_SF"/>
    <property type="match status" value="1"/>
</dbReference>
<accession>A0ABY8PYU3</accession>